<gene>
    <name evidence="1" type="ORF">MNBD_NITROSPINAE01-1642</name>
</gene>
<dbReference type="EMBL" id="UOGC01000002">
    <property type="protein sequence ID" value="VAX15011.1"/>
    <property type="molecule type" value="Genomic_DNA"/>
</dbReference>
<proteinExistence type="predicted"/>
<sequence length="90" mass="9976">MATYKDLLELIAKREFGIIGEKNTRTIYASIGLALDDDVTLEESDVNYGNLEKLMGVLKEKYGMVAIIGCKIPAIRMAKQSGLELPDVLR</sequence>
<name>A0A3B1BKE2_9ZZZZ</name>
<protein>
    <submittedName>
        <fullName evidence="1">Uncharacterized protein</fullName>
    </submittedName>
</protein>
<dbReference type="AlphaFoldDB" id="A0A3B1BKE2"/>
<reference evidence="1" key="1">
    <citation type="submission" date="2018-06" db="EMBL/GenBank/DDBJ databases">
        <authorList>
            <person name="Zhirakovskaya E."/>
        </authorList>
    </citation>
    <scope>NUCLEOTIDE SEQUENCE</scope>
</reference>
<evidence type="ECO:0000313" key="1">
    <source>
        <dbReference type="EMBL" id="VAX15011.1"/>
    </source>
</evidence>
<accession>A0A3B1BKE2</accession>
<organism evidence="1">
    <name type="scientific">hydrothermal vent metagenome</name>
    <dbReference type="NCBI Taxonomy" id="652676"/>
    <lineage>
        <taxon>unclassified sequences</taxon>
        <taxon>metagenomes</taxon>
        <taxon>ecological metagenomes</taxon>
    </lineage>
</organism>